<dbReference type="InterPro" id="IPR007197">
    <property type="entry name" value="rSAM"/>
</dbReference>
<dbReference type="PANTHER" id="PTHR43409">
    <property type="entry name" value="ANAEROBIC MAGNESIUM-PROTOPORPHYRIN IX MONOMETHYL ESTER CYCLASE-RELATED"/>
    <property type="match status" value="1"/>
</dbReference>
<evidence type="ECO:0000256" key="2">
    <source>
        <dbReference type="ARBA" id="ARBA00022603"/>
    </source>
</evidence>
<dbReference type="PANTHER" id="PTHR43409:SF7">
    <property type="entry name" value="BLL1977 PROTEIN"/>
    <property type="match status" value="1"/>
</dbReference>
<keyword evidence="5" id="KW-0479">Metal-binding</keyword>
<dbReference type="SUPFAM" id="SSF102114">
    <property type="entry name" value="Radical SAM enzymes"/>
    <property type="match status" value="1"/>
</dbReference>
<dbReference type="InterPro" id="IPR034466">
    <property type="entry name" value="Methyltransferase_Class_B"/>
</dbReference>
<dbReference type="GO" id="GO:0051539">
    <property type="term" value="F:4 iron, 4 sulfur cluster binding"/>
    <property type="evidence" value="ECO:0007669"/>
    <property type="project" value="UniProtKB-KW"/>
</dbReference>
<feature type="domain" description="Radical SAM core" evidence="8">
    <location>
        <begin position="159"/>
        <end position="385"/>
    </location>
</feature>
<dbReference type="AlphaFoldDB" id="A0A6M3J446"/>
<dbReference type="SFLD" id="SFLDG01082">
    <property type="entry name" value="B12-binding_domain_containing"/>
    <property type="match status" value="1"/>
</dbReference>
<dbReference type="SFLD" id="SFLDS00029">
    <property type="entry name" value="Radical_SAM"/>
    <property type="match status" value="1"/>
</dbReference>
<gene>
    <name evidence="9" type="ORF">MM415B00465_0023</name>
</gene>
<evidence type="ECO:0000256" key="5">
    <source>
        <dbReference type="ARBA" id="ARBA00022723"/>
    </source>
</evidence>
<dbReference type="Pfam" id="PF02310">
    <property type="entry name" value="B12-binding"/>
    <property type="match status" value="1"/>
</dbReference>
<dbReference type="Gene3D" id="3.80.30.20">
    <property type="entry name" value="tm_1862 like domain"/>
    <property type="match status" value="1"/>
</dbReference>
<evidence type="ECO:0000259" key="8">
    <source>
        <dbReference type="PROSITE" id="PS51918"/>
    </source>
</evidence>
<dbReference type="InterPro" id="IPR006158">
    <property type="entry name" value="Cobalamin-bd"/>
</dbReference>
<keyword evidence="6" id="KW-0408">Iron</keyword>
<dbReference type="SFLD" id="SFLDG01123">
    <property type="entry name" value="methyltransferase_(Class_B)"/>
    <property type="match status" value="1"/>
</dbReference>
<dbReference type="SMART" id="SM00729">
    <property type="entry name" value="Elp3"/>
    <property type="match status" value="1"/>
</dbReference>
<evidence type="ECO:0000256" key="3">
    <source>
        <dbReference type="ARBA" id="ARBA00022679"/>
    </source>
</evidence>
<dbReference type="EMBL" id="MT141526">
    <property type="protein sequence ID" value="QJA64789.1"/>
    <property type="molecule type" value="Genomic_DNA"/>
</dbReference>
<evidence type="ECO:0000256" key="6">
    <source>
        <dbReference type="ARBA" id="ARBA00023004"/>
    </source>
</evidence>
<dbReference type="GO" id="GO:0046872">
    <property type="term" value="F:metal ion binding"/>
    <property type="evidence" value="ECO:0007669"/>
    <property type="project" value="UniProtKB-KW"/>
</dbReference>
<accession>A0A6M3J446</accession>
<evidence type="ECO:0000256" key="4">
    <source>
        <dbReference type="ARBA" id="ARBA00022691"/>
    </source>
</evidence>
<dbReference type="InterPro" id="IPR058240">
    <property type="entry name" value="rSAM_sf"/>
</dbReference>
<keyword evidence="7" id="KW-0411">Iron-sulfur</keyword>
<dbReference type="Gene3D" id="3.40.50.280">
    <property type="entry name" value="Cobalamin-binding domain"/>
    <property type="match status" value="1"/>
</dbReference>
<evidence type="ECO:0000256" key="1">
    <source>
        <dbReference type="ARBA" id="ARBA00001966"/>
    </source>
</evidence>
<name>A0A6M3J446_9ZZZZ</name>
<comment type="cofactor">
    <cofactor evidence="1">
        <name>[4Fe-4S] cluster</name>
        <dbReference type="ChEBI" id="CHEBI:49883"/>
    </cofactor>
</comment>
<dbReference type="GO" id="GO:0031419">
    <property type="term" value="F:cobalamin binding"/>
    <property type="evidence" value="ECO:0007669"/>
    <property type="project" value="InterPro"/>
</dbReference>
<keyword evidence="3" id="KW-0808">Transferase</keyword>
<reference evidence="9" key="1">
    <citation type="submission" date="2020-03" db="EMBL/GenBank/DDBJ databases">
        <title>The deep terrestrial virosphere.</title>
        <authorList>
            <person name="Holmfeldt K."/>
            <person name="Nilsson E."/>
            <person name="Simone D."/>
            <person name="Lopez-Fernandez M."/>
            <person name="Wu X."/>
            <person name="de Brujin I."/>
            <person name="Lundin D."/>
            <person name="Andersson A."/>
            <person name="Bertilsson S."/>
            <person name="Dopson M."/>
        </authorList>
    </citation>
    <scope>NUCLEOTIDE SEQUENCE</scope>
    <source>
        <strain evidence="9">MM415B00465</strain>
    </source>
</reference>
<evidence type="ECO:0000256" key="7">
    <source>
        <dbReference type="ARBA" id="ARBA00023014"/>
    </source>
</evidence>
<dbReference type="PROSITE" id="PS51918">
    <property type="entry name" value="RADICAL_SAM"/>
    <property type="match status" value="1"/>
</dbReference>
<dbReference type="GO" id="GO:0003824">
    <property type="term" value="F:catalytic activity"/>
    <property type="evidence" value="ECO:0007669"/>
    <property type="project" value="InterPro"/>
</dbReference>
<dbReference type="InterPro" id="IPR051198">
    <property type="entry name" value="BchE-like"/>
</dbReference>
<evidence type="ECO:0000313" key="9">
    <source>
        <dbReference type="EMBL" id="QJA64789.1"/>
    </source>
</evidence>
<keyword evidence="2" id="KW-0489">Methyltransferase</keyword>
<dbReference type="Pfam" id="PF04055">
    <property type="entry name" value="Radical_SAM"/>
    <property type="match status" value="1"/>
</dbReference>
<keyword evidence="4" id="KW-0949">S-adenosyl-L-methionine</keyword>
<proteinExistence type="predicted"/>
<sequence>MDICLINPRSPFLIDQDVMPPLGLWYLSAELKAAGYDVVVVDLGLGDEIPEAPIYGVTGVTAQLGEMVDLVDILRDINPDAWLIAGGSHATIFPHEMLFFGYDTVVRGEGEMVIAPLLSWEPRRDVMNFATTPIRLNSDVLNSLEFPDRSQAHRYHYTLDGRRATTIMTSRGCSYNCAFCSKQGASGRLWVPHTPDRVVAEIKEIKELGFDAFMAYDDTIAMDARRLLRICRGLEDIDVKWRCFARAAQMTQEVARAMVKSGCVEVGIGVESGSASVLETIMKAETPHIIAKGIRTTQDAGMRAKCFFIVGLPGETKETIAETEAFIEEVRPDDVDFTVLSVLGGSPIYDKPERFDVQWGMPVAYKGKPGEYTTSTRTSMLSREELLAHRDRLEKQYKEW</sequence>
<protein>
    <submittedName>
        <fullName evidence="9">Putative radical SAM superfamily protein</fullName>
    </submittedName>
</protein>
<dbReference type="CDD" id="cd01335">
    <property type="entry name" value="Radical_SAM"/>
    <property type="match status" value="1"/>
</dbReference>
<dbReference type="InterPro" id="IPR006638">
    <property type="entry name" value="Elp3/MiaA/NifB-like_rSAM"/>
</dbReference>
<dbReference type="InterPro" id="IPR023404">
    <property type="entry name" value="rSAM_horseshoe"/>
</dbReference>
<organism evidence="9">
    <name type="scientific">viral metagenome</name>
    <dbReference type="NCBI Taxonomy" id="1070528"/>
    <lineage>
        <taxon>unclassified sequences</taxon>
        <taxon>metagenomes</taxon>
        <taxon>organismal metagenomes</taxon>
    </lineage>
</organism>